<evidence type="ECO:0000259" key="6">
    <source>
        <dbReference type="Pfam" id="PF01764"/>
    </source>
</evidence>
<dbReference type="InterPro" id="IPR029058">
    <property type="entry name" value="AB_hydrolase_fold"/>
</dbReference>
<dbReference type="AlphaFoldDB" id="A0A1R3JRU9"/>
<dbReference type="Proteomes" id="UP000188268">
    <property type="component" value="Unassembled WGS sequence"/>
</dbReference>
<comment type="function">
    <text evidence="5">Acylhydrolase that catalyzes the hydrolysis of phospholipids at the sn-1 position.</text>
</comment>
<comment type="caution">
    <text evidence="7">The sequence shown here is derived from an EMBL/GenBank/DDBJ whole genome shotgun (WGS) entry which is preliminary data.</text>
</comment>
<dbReference type="EMBL" id="AWWV01007205">
    <property type="protein sequence ID" value="OMO97578.1"/>
    <property type="molecule type" value="Genomic_DNA"/>
</dbReference>
<sequence>VLKARRELVEKYQDEEISIAVTGHSLGGALVMLNAMDIVANGHNKPTRMVTAFVYGGPQVGNDGLKKDLSTADGKLMRANKEFDFAEEIVSNPVQTPVMLVQIGDKF</sequence>
<dbReference type="EC" id="3.1.1.-" evidence="5"/>
<evidence type="ECO:0000256" key="1">
    <source>
        <dbReference type="ARBA" id="ARBA00010701"/>
    </source>
</evidence>
<name>A0A1R3JRU9_COCAP</name>
<evidence type="ECO:0000256" key="4">
    <source>
        <dbReference type="ARBA" id="ARBA00023098"/>
    </source>
</evidence>
<evidence type="ECO:0000256" key="2">
    <source>
        <dbReference type="ARBA" id="ARBA00022801"/>
    </source>
</evidence>
<dbReference type="GO" id="GO:0016042">
    <property type="term" value="P:lipid catabolic process"/>
    <property type="evidence" value="ECO:0007669"/>
    <property type="project" value="UniProtKB-UniRule"/>
</dbReference>
<dbReference type="Pfam" id="PF01764">
    <property type="entry name" value="Lipase_3"/>
    <property type="match status" value="1"/>
</dbReference>
<feature type="domain" description="Fungal lipase-type" evidence="6">
    <location>
        <begin position="6"/>
        <end position="85"/>
    </location>
</feature>
<gene>
    <name evidence="7" type="ORF">CCACVL1_04514</name>
</gene>
<evidence type="ECO:0000256" key="3">
    <source>
        <dbReference type="ARBA" id="ARBA00022963"/>
    </source>
</evidence>
<dbReference type="GO" id="GO:0008970">
    <property type="term" value="F:phospholipase A1 activity"/>
    <property type="evidence" value="ECO:0007669"/>
    <property type="project" value="UniProtKB-UniRule"/>
</dbReference>
<dbReference type="PANTHER" id="PTHR31828:SF20">
    <property type="entry name" value="PHOSPHOLIPASE A1"/>
    <property type="match status" value="1"/>
</dbReference>
<dbReference type="InterPro" id="IPR033556">
    <property type="entry name" value="PLA"/>
</dbReference>
<dbReference type="STRING" id="210143.A0A1R3JRU9"/>
<accession>A0A1R3JRU9</accession>
<evidence type="ECO:0000256" key="5">
    <source>
        <dbReference type="RuleBase" id="RU367093"/>
    </source>
</evidence>
<keyword evidence="3 5" id="KW-0442">Lipid degradation</keyword>
<dbReference type="OrthoDB" id="1740257at2759"/>
<dbReference type="Gramene" id="OMO97578">
    <property type="protein sequence ID" value="OMO97578"/>
    <property type="gene ID" value="CCACVL1_04514"/>
</dbReference>
<keyword evidence="2 5" id="KW-0378">Hydrolase</keyword>
<protein>
    <recommendedName>
        <fullName evidence="5">Phospholipase A1</fullName>
        <ecNumber evidence="5">3.1.1.-</ecNumber>
    </recommendedName>
</protein>
<dbReference type="PANTHER" id="PTHR31828">
    <property type="entry name" value="PHOSPHOLIPASE A1-IIGAMMA"/>
    <property type="match status" value="1"/>
</dbReference>
<feature type="non-terminal residue" evidence="7">
    <location>
        <position position="1"/>
    </location>
</feature>
<keyword evidence="8" id="KW-1185">Reference proteome</keyword>
<proteinExistence type="inferred from homology"/>
<dbReference type="InterPro" id="IPR002921">
    <property type="entry name" value="Fungal_lipase-type"/>
</dbReference>
<comment type="similarity">
    <text evidence="1 5">Belongs to the AB hydrolase superfamily. Lipase family.</text>
</comment>
<dbReference type="SUPFAM" id="SSF53474">
    <property type="entry name" value="alpha/beta-Hydrolases"/>
    <property type="match status" value="1"/>
</dbReference>
<reference evidence="7 8" key="1">
    <citation type="submission" date="2013-09" db="EMBL/GenBank/DDBJ databases">
        <title>Corchorus capsularis genome sequencing.</title>
        <authorList>
            <person name="Alam M."/>
            <person name="Haque M.S."/>
            <person name="Islam M.S."/>
            <person name="Emdad E.M."/>
            <person name="Islam M.M."/>
            <person name="Ahmed B."/>
            <person name="Halim A."/>
            <person name="Hossen Q.M.M."/>
            <person name="Hossain M.Z."/>
            <person name="Ahmed R."/>
            <person name="Khan M.M."/>
            <person name="Islam R."/>
            <person name="Rashid M.M."/>
            <person name="Khan S.A."/>
            <person name="Rahman M.S."/>
            <person name="Alam M."/>
        </authorList>
    </citation>
    <scope>NUCLEOTIDE SEQUENCE [LARGE SCALE GENOMIC DNA]</scope>
    <source>
        <strain evidence="8">cv. CVL-1</strain>
        <tissue evidence="7">Whole seedling</tissue>
    </source>
</reference>
<organism evidence="7 8">
    <name type="scientific">Corchorus capsularis</name>
    <name type="common">Jute</name>
    <dbReference type="NCBI Taxonomy" id="210143"/>
    <lineage>
        <taxon>Eukaryota</taxon>
        <taxon>Viridiplantae</taxon>
        <taxon>Streptophyta</taxon>
        <taxon>Embryophyta</taxon>
        <taxon>Tracheophyta</taxon>
        <taxon>Spermatophyta</taxon>
        <taxon>Magnoliopsida</taxon>
        <taxon>eudicotyledons</taxon>
        <taxon>Gunneridae</taxon>
        <taxon>Pentapetalae</taxon>
        <taxon>rosids</taxon>
        <taxon>malvids</taxon>
        <taxon>Malvales</taxon>
        <taxon>Malvaceae</taxon>
        <taxon>Grewioideae</taxon>
        <taxon>Apeibeae</taxon>
        <taxon>Corchorus</taxon>
    </lineage>
</organism>
<keyword evidence="4 5" id="KW-0443">Lipid metabolism</keyword>
<evidence type="ECO:0000313" key="8">
    <source>
        <dbReference type="Proteomes" id="UP000188268"/>
    </source>
</evidence>
<dbReference type="Gene3D" id="3.40.50.1820">
    <property type="entry name" value="alpha/beta hydrolase"/>
    <property type="match status" value="1"/>
</dbReference>
<evidence type="ECO:0000313" key="7">
    <source>
        <dbReference type="EMBL" id="OMO97578.1"/>
    </source>
</evidence>